<proteinExistence type="predicted"/>
<dbReference type="AlphaFoldDB" id="A0AAV4ZTZ3"/>
<dbReference type="EMBL" id="BPQO01000027">
    <property type="protein sequence ID" value="GJD91465.1"/>
    <property type="molecule type" value="Genomic_DNA"/>
</dbReference>
<dbReference type="SUPFAM" id="SSF46689">
    <property type="entry name" value="Homeodomain-like"/>
    <property type="match status" value="1"/>
</dbReference>
<dbReference type="Pfam" id="PF12833">
    <property type="entry name" value="HTH_18"/>
    <property type="match status" value="1"/>
</dbReference>
<dbReference type="InterPro" id="IPR018060">
    <property type="entry name" value="HTH_AraC"/>
</dbReference>
<keyword evidence="1" id="KW-0805">Transcription regulation</keyword>
<keyword evidence="3" id="KW-0804">Transcription</keyword>
<dbReference type="PROSITE" id="PS01124">
    <property type="entry name" value="HTH_ARAC_FAMILY_2"/>
    <property type="match status" value="1"/>
</dbReference>
<keyword evidence="2" id="KW-0238">DNA-binding</keyword>
<dbReference type="PANTHER" id="PTHR46796:SF6">
    <property type="entry name" value="ARAC SUBFAMILY"/>
    <property type="match status" value="1"/>
</dbReference>
<organism evidence="5 6">
    <name type="scientific">Methylobacterium hispanicum</name>
    <dbReference type="NCBI Taxonomy" id="270350"/>
    <lineage>
        <taxon>Bacteria</taxon>
        <taxon>Pseudomonadati</taxon>
        <taxon>Pseudomonadota</taxon>
        <taxon>Alphaproteobacteria</taxon>
        <taxon>Hyphomicrobiales</taxon>
        <taxon>Methylobacteriaceae</taxon>
        <taxon>Methylobacterium</taxon>
    </lineage>
</organism>
<dbReference type="SMART" id="SM00342">
    <property type="entry name" value="HTH_ARAC"/>
    <property type="match status" value="1"/>
</dbReference>
<dbReference type="Gene3D" id="1.10.10.60">
    <property type="entry name" value="Homeodomain-like"/>
    <property type="match status" value="1"/>
</dbReference>
<reference evidence="5" key="1">
    <citation type="journal article" date="2016" name="Front. Microbiol.">
        <title>Genome Sequence of the Piezophilic, Mesophilic Sulfate-Reducing Bacterium Desulfovibrio indicus J2T.</title>
        <authorList>
            <person name="Cao J."/>
            <person name="Maignien L."/>
            <person name="Shao Z."/>
            <person name="Alain K."/>
            <person name="Jebbar M."/>
        </authorList>
    </citation>
    <scope>NUCLEOTIDE SEQUENCE</scope>
    <source>
        <strain evidence="5">DSM 16372</strain>
    </source>
</reference>
<accession>A0AAV4ZTZ3</accession>
<feature type="domain" description="HTH araC/xylS-type" evidence="4">
    <location>
        <begin position="36"/>
        <end position="135"/>
    </location>
</feature>
<reference evidence="5" key="2">
    <citation type="submission" date="2021-08" db="EMBL/GenBank/DDBJ databases">
        <authorList>
            <person name="Tani A."/>
            <person name="Ola A."/>
            <person name="Ogura Y."/>
            <person name="Katsura K."/>
            <person name="Hayashi T."/>
        </authorList>
    </citation>
    <scope>NUCLEOTIDE SEQUENCE</scope>
    <source>
        <strain evidence="5">DSM 16372</strain>
    </source>
</reference>
<comment type="caution">
    <text evidence="5">The sequence shown here is derived from an EMBL/GenBank/DDBJ whole genome shotgun (WGS) entry which is preliminary data.</text>
</comment>
<evidence type="ECO:0000256" key="1">
    <source>
        <dbReference type="ARBA" id="ARBA00023015"/>
    </source>
</evidence>
<evidence type="ECO:0000256" key="3">
    <source>
        <dbReference type="ARBA" id="ARBA00023163"/>
    </source>
</evidence>
<keyword evidence="6" id="KW-1185">Reference proteome</keyword>
<dbReference type="InterPro" id="IPR009057">
    <property type="entry name" value="Homeodomain-like_sf"/>
</dbReference>
<dbReference type="RefSeq" id="WP_238231505.1">
    <property type="nucleotide sequence ID" value="NZ_BPQO01000027.1"/>
</dbReference>
<evidence type="ECO:0000256" key="2">
    <source>
        <dbReference type="ARBA" id="ARBA00023125"/>
    </source>
</evidence>
<gene>
    <name evidence="5" type="ORF">BHAOGJBA_5013</name>
</gene>
<name>A0AAV4ZTZ3_9HYPH</name>
<dbReference type="PANTHER" id="PTHR46796">
    <property type="entry name" value="HTH-TYPE TRANSCRIPTIONAL ACTIVATOR RHAS-RELATED"/>
    <property type="match status" value="1"/>
</dbReference>
<evidence type="ECO:0000259" key="4">
    <source>
        <dbReference type="PROSITE" id="PS01124"/>
    </source>
</evidence>
<dbReference type="GO" id="GO:0043565">
    <property type="term" value="F:sequence-specific DNA binding"/>
    <property type="evidence" value="ECO:0007669"/>
    <property type="project" value="InterPro"/>
</dbReference>
<evidence type="ECO:0000313" key="6">
    <source>
        <dbReference type="Proteomes" id="UP001055247"/>
    </source>
</evidence>
<dbReference type="InterPro" id="IPR050204">
    <property type="entry name" value="AraC_XylS_family_regulators"/>
</dbReference>
<sequence length="169" mass="18323">MPALEAELIGFVRHLLDPSRAVDVLEGPALDAGQFARAERLVLARLDDRDLAPEDIAAALGISRATLYRLFAPLGGVMAYVQEQRFLALRDALADPLERRSLTRLAGAHGIGSSAHLSRGFRARYGAAPRDWAAARRAEAVARQGEVLGPARTWWRGFRAPCGDAAVRT</sequence>
<dbReference type="GO" id="GO:0003700">
    <property type="term" value="F:DNA-binding transcription factor activity"/>
    <property type="evidence" value="ECO:0007669"/>
    <property type="project" value="InterPro"/>
</dbReference>
<dbReference type="Proteomes" id="UP001055247">
    <property type="component" value="Unassembled WGS sequence"/>
</dbReference>
<evidence type="ECO:0000313" key="5">
    <source>
        <dbReference type="EMBL" id="GJD91465.1"/>
    </source>
</evidence>
<protein>
    <recommendedName>
        <fullName evidence="4">HTH araC/xylS-type domain-containing protein</fullName>
    </recommendedName>
</protein>